<accession>A0ABR1CZ52</accession>
<evidence type="ECO:0000313" key="3">
    <source>
        <dbReference type="Proteomes" id="UP001303046"/>
    </source>
</evidence>
<dbReference type="Proteomes" id="UP001303046">
    <property type="component" value="Unassembled WGS sequence"/>
</dbReference>
<name>A0ABR1CZ52_NECAM</name>
<feature type="region of interest" description="Disordered" evidence="1">
    <location>
        <begin position="89"/>
        <end position="122"/>
    </location>
</feature>
<organism evidence="2 3">
    <name type="scientific">Necator americanus</name>
    <name type="common">Human hookworm</name>
    <dbReference type="NCBI Taxonomy" id="51031"/>
    <lineage>
        <taxon>Eukaryota</taxon>
        <taxon>Metazoa</taxon>
        <taxon>Ecdysozoa</taxon>
        <taxon>Nematoda</taxon>
        <taxon>Chromadorea</taxon>
        <taxon>Rhabditida</taxon>
        <taxon>Rhabditina</taxon>
        <taxon>Rhabditomorpha</taxon>
        <taxon>Strongyloidea</taxon>
        <taxon>Ancylostomatidae</taxon>
        <taxon>Bunostominae</taxon>
        <taxon>Necator</taxon>
    </lineage>
</organism>
<keyword evidence="3" id="KW-1185">Reference proteome</keyword>
<proteinExistence type="predicted"/>
<evidence type="ECO:0000256" key="1">
    <source>
        <dbReference type="SAM" id="MobiDB-lite"/>
    </source>
</evidence>
<protein>
    <submittedName>
        <fullName evidence="2">Uncharacterized protein</fullName>
    </submittedName>
</protein>
<reference evidence="2 3" key="1">
    <citation type="submission" date="2023-08" db="EMBL/GenBank/DDBJ databases">
        <title>A Necator americanus chromosomal reference genome.</title>
        <authorList>
            <person name="Ilik V."/>
            <person name="Petrzelkova K.J."/>
            <person name="Pardy F."/>
            <person name="Fuh T."/>
            <person name="Niatou-Singa F.S."/>
            <person name="Gouil Q."/>
            <person name="Baker L."/>
            <person name="Ritchie M.E."/>
            <person name="Jex A.R."/>
            <person name="Gazzola D."/>
            <person name="Li H."/>
            <person name="Toshio Fujiwara R."/>
            <person name="Zhan B."/>
            <person name="Aroian R.V."/>
            <person name="Pafco B."/>
            <person name="Schwarz E.M."/>
        </authorList>
    </citation>
    <scope>NUCLEOTIDE SEQUENCE [LARGE SCALE GENOMIC DNA]</scope>
    <source>
        <strain evidence="2 3">Aroian</strain>
        <tissue evidence="2">Whole animal</tissue>
    </source>
</reference>
<comment type="caution">
    <text evidence="2">The sequence shown here is derived from an EMBL/GenBank/DDBJ whole genome shotgun (WGS) entry which is preliminary data.</text>
</comment>
<dbReference type="EMBL" id="JAVFWL010000003">
    <property type="protein sequence ID" value="KAK6743088.1"/>
    <property type="molecule type" value="Genomic_DNA"/>
</dbReference>
<gene>
    <name evidence="2" type="primary">Necator_chrIII.g11152</name>
    <name evidence="2" type="ORF">RB195_010387</name>
</gene>
<evidence type="ECO:0000313" key="2">
    <source>
        <dbReference type="EMBL" id="KAK6743088.1"/>
    </source>
</evidence>
<sequence length="122" mass="13737">MYMIMRTIGYSEGTPLQQEAGSSVIGRETESEQYVLYSSDGDEEMMEVVVEDDVENQELMREPTEGTQMELEQALQQMKETSKRLGLLTANIGRNGNTARRPDVPSVGRPQALTPLRRLDKV</sequence>